<sequence>MQAEQQIPEEDLLPLTPLSQIREALHEEDLAEVGEIVNELKPAEIARMLESLPPIEREQVWETVDDEYNGEVLAHLSESVLEDIVDEMSHEELLQTAESMQEDDLVDFLQDVPEDVAIKLLSSLDEVQRARLTQILEYDEDSAGGMMNNDAISVRPETLVETLIRYLRRMEELPRITNKIFVVDRDERLLGEVLLTTLLTADNQLHMTDIMKYDPVSLHLNTTGQQVARTFREHDLISAAVVNDDNQLVGRITADDVMDYIQEDSERLLMQTAGMDEEVDTFAPIHKAAIGRGIWLGVNMFTALITATVINAFGSTIEQIVALAALAPVVASLGGNAGAQSLTIIIRGIALGQIEGANARALILRELLIGSISGIVWGSVAALIAYLWFGAPALAAVMFAALFINLMTAAFVGVVIPLILNRLKIDPALAGSIFLMTFTDIIGFLALLGLATAFLI</sequence>
<feature type="domain" description="CBS" evidence="10">
    <location>
        <begin position="211"/>
        <end position="267"/>
    </location>
</feature>
<dbReference type="OrthoDB" id="9790355at2"/>
<comment type="subcellular location">
    <subcellularLocation>
        <location evidence="9">Cell membrane</location>
        <topology evidence="9">Multi-pass membrane protein</topology>
    </subcellularLocation>
    <subcellularLocation>
        <location evidence="1">Membrane</location>
        <topology evidence="1">Multi-pass membrane protein</topology>
    </subcellularLocation>
</comment>
<dbReference type="Gene3D" id="1.25.60.10">
    <property type="entry name" value="MgtE N-terminal domain-like"/>
    <property type="match status" value="1"/>
</dbReference>
<organism evidence="11 12">
    <name type="scientific">Suttonella indologenes</name>
    <dbReference type="NCBI Taxonomy" id="13276"/>
    <lineage>
        <taxon>Bacteria</taxon>
        <taxon>Pseudomonadati</taxon>
        <taxon>Pseudomonadota</taxon>
        <taxon>Gammaproteobacteria</taxon>
        <taxon>Cardiobacteriales</taxon>
        <taxon>Cardiobacteriaceae</taxon>
        <taxon>Suttonella</taxon>
    </lineage>
</organism>
<evidence type="ECO:0000313" key="12">
    <source>
        <dbReference type="Proteomes" id="UP000254575"/>
    </source>
</evidence>
<dbReference type="SUPFAM" id="SSF161093">
    <property type="entry name" value="MgtE membrane domain-like"/>
    <property type="match status" value="1"/>
</dbReference>
<dbReference type="PROSITE" id="PS51371">
    <property type="entry name" value="CBS"/>
    <property type="match status" value="2"/>
</dbReference>
<feature type="transmembrane region" description="Helical" evidence="9">
    <location>
        <begin position="395"/>
        <end position="420"/>
    </location>
</feature>
<dbReference type="Proteomes" id="UP000254575">
    <property type="component" value="Unassembled WGS sequence"/>
</dbReference>
<dbReference type="Pfam" id="PF00571">
    <property type="entry name" value="CBS"/>
    <property type="match status" value="2"/>
</dbReference>
<keyword evidence="9" id="KW-1003">Cell membrane</keyword>
<feature type="domain" description="CBS" evidence="10">
    <location>
        <begin position="147"/>
        <end position="210"/>
    </location>
</feature>
<dbReference type="AlphaFoldDB" id="A0A380MIM6"/>
<dbReference type="GO" id="GO:0015095">
    <property type="term" value="F:magnesium ion transmembrane transporter activity"/>
    <property type="evidence" value="ECO:0007669"/>
    <property type="project" value="UniProtKB-UniRule"/>
</dbReference>
<dbReference type="InterPro" id="IPR046342">
    <property type="entry name" value="CBS_dom_sf"/>
</dbReference>
<keyword evidence="5 9" id="KW-0460">Magnesium</keyword>
<comment type="similarity">
    <text evidence="2 9">Belongs to the SLC41A transporter family.</text>
</comment>
<dbReference type="InterPro" id="IPR038076">
    <property type="entry name" value="MgtE_N_sf"/>
</dbReference>
<dbReference type="SUPFAM" id="SSF158791">
    <property type="entry name" value="MgtE N-terminal domain-like"/>
    <property type="match status" value="1"/>
</dbReference>
<dbReference type="NCBIfam" id="TIGR00400">
    <property type="entry name" value="mgtE"/>
    <property type="match status" value="1"/>
</dbReference>
<comment type="caution">
    <text evidence="9">Lacks conserved residue(s) required for the propagation of feature annotation.</text>
</comment>
<evidence type="ECO:0000256" key="6">
    <source>
        <dbReference type="ARBA" id="ARBA00022989"/>
    </source>
</evidence>
<keyword evidence="12" id="KW-1185">Reference proteome</keyword>
<keyword evidence="9" id="KW-0479">Metal-binding</keyword>
<evidence type="ECO:0000259" key="10">
    <source>
        <dbReference type="PROSITE" id="PS51371"/>
    </source>
</evidence>
<dbReference type="SMART" id="SM00924">
    <property type="entry name" value="MgtE_N"/>
    <property type="match status" value="1"/>
</dbReference>
<evidence type="ECO:0000256" key="3">
    <source>
        <dbReference type="ARBA" id="ARBA00022448"/>
    </source>
</evidence>
<dbReference type="InterPro" id="IPR006668">
    <property type="entry name" value="Mg_transptr_MgtE_intracell_dom"/>
</dbReference>
<reference evidence="11 12" key="1">
    <citation type="submission" date="2018-06" db="EMBL/GenBank/DDBJ databases">
        <authorList>
            <consortium name="Pathogen Informatics"/>
            <person name="Doyle S."/>
        </authorList>
    </citation>
    <scope>NUCLEOTIDE SEQUENCE [LARGE SCALE GENOMIC DNA]</scope>
    <source>
        <strain evidence="11 12">NCTC10717</strain>
    </source>
</reference>
<dbReference type="GO" id="GO:0046872">
    <property type="term" value="F:metal ion binding"/>
    <property type="evidence" value="ECO:0007669"/>
    <property type="project" value="UniProtKB-KW"/>
</dbReference>
<evidence type="ECO:0000256" key="9">
    <source>
        <dbReference type="RuleBase" id="RU362011"/>
    </source>
</evidence>
<evidence type="ECO:0000256" key="1">
    <source>
        <dbReference type="ARBA" id="ARBA00004141"/>
    </source>
</evidence>
<evidence type="ECO:0000256" key="8">
    <source>
        <dbReference type="PROSITE-ProRule" id="PRU00703"/>
    </source>
</evidence>
<keyword evidence="6 9" id="KW-1133">Transmembrane helix</keyword>
<dbReference type="PANTHER" id="PTHR43773">
    <property type="entry name" value="MAGNESIUM TRANSPORTER MGTE"/>
    <property type="match status" value="1"/>
</dbReference>
<dbReference type="Pfam" id="PF01769">
    <property type="entry name" value="MgtE"/>
    <property type="match status" value="1"/>
</dbReference>
<dbReference type="Pfam" id="PF03448">
    <property type="entry name" value="MgtE_N"/>
    <property type="match status" value="1"/>
</dbReference>
<protein>
    <recommendedName>
        <fullName evidence="9">Magnesium transporter MgtE</fullName>
    </recommendedName>
</protein>
<name>A0A380MIM6_9GAMM</name>
<gene>
    <name evidence="11" type="ORF">NCTC10717_00389</name>
</gene>
<keyword evidence="4 9" id="KW-0812">Transmembrane</keyword>
<accession>A0A380MIM6</accession>
<keyword evidence="3 9" id="KW-0813">Transport</keyword>
<dbReference type="SMART" id="SM00116">
    <property type="entry name" value="CBS"/>
    <property type="match status" value="2"/>
</dbReference>
<evidence type="ECO:0000313" key="11">
    <source>
        <dbReference type="EMBL" id="SUO92103.1"/>
    </source>
</evidence>
<dbReference type="InterPro" id="IPR006669">
    <property type="entry name" value="MgtE_transporter"/>
</dbReference>
<dbReference type="EMBL" id="UHIA01000003">
    <property type="protein sequence ID" value="SUO92103.1"/>
    <property type="molecule type" value="Genomic_DNA"/>
</dbReference>
<dbReference type="SUPFAM" id="SSF54631">
    <property type="entry name" value="CBS-domain pair"/>
    <property type="match status" value="1"/>
</dbReference>
<comment type="function">
    <text evidence="9">Acts as a magnesium transporter.</text>
</comment>
<dbReference type="GO" id="GO:0005886">
    <property type="term" value="C:plasma membrane"/>
    <property type="evidence" value="ECO:0007669"/>
    <property type="project" value="UniProtKB-SubCell"/>
</dbReference>
<keyword evidence="8" id="KW-0129">CBS domain</keyword>
<feature type="transmembrane region" description="Helical" evidence="9">
    <location>
        <begin position="432"/>
        <end position="455"/>
    </location>
</feature>
<feature type="transmembrane region" description="Helical" evidence="9">
    <location>
        <begin position="294"/>
        <end position="314"/>
    </location>
</feature>
<feature type="transmembrane region" description="Helical" evidence="9">
    <location>
        <begin position="367"/>
        <end position="389"/>
    </location>
</feature>
<keyword evidence="7 9" id="KW-0472">Membrane</keyword>
<dbReference type="Gene3D" id="3.10.580.10">
    <property type="entry name" value="CBS-domain"/>
    <property type="match status" value="1"/>
</dbReference>
<dbReference type="Gene3D" id="1.10.357.20">
    <property type="entry name" value="SLC41 divalent cation transporters, integral membrane domain"/>
    <property type="match status" value="1"/>
</dbReference>
<dbReference type="InterPro" id="IPR006667">
    <property type="entry name" value="SLC41_membr_dom"/>
</dbReference>
<evidence type="ECO:0000256" key="7">
    <source>
        <dbReference type="ARBA" id="ARBA00023136"/>
    </source>
</evidence>
<dbReference type="RefSeq" id="WP_115217689.1">
    <property type="nucleotide sequence ID" value="NZ_UHIA01000003.1"/>
</dbReference>
<dbReference type="PANTHER" id="PTHR43773:SF1">
    <property type="entry name" value="MAGNESIUM TRANSPORTER MGTE"/>
    <property type="match status" value="1"/>
</dbReference>
<dbReference type="InterPro" id="IPR000644">
    <property type="entry name" value="CBS_dom"/>
</dbReference>
<evidence type="ECO:0000256" key="4">
    <source>
        <dbReference type="ARBA" id="ARBA00022692"/>
    </source>
</evidence>
<proteinExistence type="inferred from homology"/>
<evidence type="ECO:0000256" key="5">
    <source>
        <dbReference type="ARBA" id="ARBA00022842"/>
    </source>
</evidence>
<dbReference type="CDD" id="cd04606">
    <property type="entry name" value="CBS_pair_Mg_transporter"/>
    <property type="match status" value="1"/>
</dbReference>
<comment type="subunit">
    <text evidence="9">Homodimer.</text>
</comment>
<dbReference type="InterPro" id="IPR036739">
    <property type="entry name" value="SLC41_membr_dom_sf"/>
</dbReference>
<evidence type="ECO:0000256" key="2">
    <source>
        <dbReference type="ARBA" id="ARBA00009749"/>
    </source>
</evidence>